<dbReference type="PROSITE" id="PS00687">
    <property type="entry name" value="ALDEHYDE_DEHYDR_GLU"/>
    <property type="match status" value="1"/>
</dbReference>
<dbReference type="GO" id="GO:0016491">
    <property type="term" value="F:oxidoreductase activity"/>
    <property type="evidence" value="ECO:0007669"/>
    <property type="project" value="UniProtKB-KW"/>
</dbReference>
<feature type="active site" evidence="3">
    <location>
        <position position="254"/>
    </location>
</feature>
<dbReference type="PROSITE" id="PS00070">
    <property type="entry name" value="ALDEHYDE_DEHYDR_CYS"/>
    <property type="match status" value="1"/>
</dbReference>
<dbReference type="PANTHER" id="PTHR43353:SF5">
    <property type="entry name" value="SUCCINATE-SEMIALDEHYDE DEHYDROGENASE, MITOCHONDRIAL"/>
    <property type="match status" value="1"/>
</dbReference>
<dbReference type="Gene3D" id="3.40.309.10">
    <property type="entry name" value="Aldehyde Dehydrogenase, Chain A, domain 2"/>
    <property type="match status" value="1"/>
</dbReference>
<evidence type="ECO:0000313" key="6">
    <source>
        <dbReference type="EMBL" id="MFC6439031.1"/>
    </source>
</evidence>
<feature type="domain" description="Aldehyde dehydrogenase" evidence="5">
    <location>
        <begin position="20"/>
        <end position="473"/>
    </location>
</feature>
<dbReference type="InterPro" id="IPR015590">
    <property type="entry name" value="Aldehyde_DH_dom"/>
</dbReference>
<evidence type="ECO:0000256" key="3">
    <source>
        <dbReference type="PROSITE-ProRule" id="PRU10007"/>
    </source>
</evidence>
<proteinExistence type="inferred from homology"/>
<dbReference type="InterPro" id="IPR016163">
    <property type="entry name" value="Ald_DH_C"/>
</dbReference>
<sequence>MHKVPADLIKQASYINGQWLTGNHTFDIINKASGEVITQVVDASADDATRAVEAAAKAFPEWAGLTGAKRGELLYRWYQLMMENQQALGRLMTLEQGKPLAEAKGEIAYGAGYVKWFAGEAERAYGAMIPAANPGEQIQAVRKPLGVAAAITPWNFPNAMIARKAAAALAAGCTFVVRPASKTPLSALAMAELAERAGIPAGVFNVVAGTDSAGIGKVLTTHPSIAKFSFTGSTPVGRKLAEACASTIKKVSMELGGNAPFIVFDDADIDAAVEGAMLCKFRNAGQTCVCANRFYVQASVAEEFTTKLLAKIKALKVGDGTEDGVDIGPLISEEAAADVHKLVDESVKQGAKLIYGGDWQQGAYYPPTLVTALTADMPLFSEEIFGPVAAIQTFETEQQALQLANDTIFGLASYFYARDIGRIQRVADGLEYGMVGINSGAISNPAAPFGGVKQSGYGREGSLYGLDDYTSIQYRLVAGGGH</sequence>
<dbReference type="EMBL" id="JBHSUS010000001">
    <property type="protein sequence ID" value="MFC6439031.1"/>
    <property type="molecule type" value="Genomic_DNA"/>
</dbReference>
<evidence type="ECO:0000256" key="4">
    <source>
        <dbReference type="RuleBase" id="RU003345"/>
    </source>
</evidence>
<accession>A0ABW1XHP1</accession>
<dbReference type="CDD" id="cd07103">
    <property type="entry name" value="ALDH_F5_SSADH_GabD"/>
    <property type="match status" value="1"/>
</dbReference>
<comment type="caution">
    <text evidence="6">The sequence shown here is derived from an EMBL/GenBank/DDBJ whole genome shotgun (WGS) entry which is preliminary data.</text>
</comment>
<organism evidence="6 7">
    <name type="scientific">Pseudobowmanella zhangzhouensis</name>
    <dbReference type="NCBI Taxonomy" id="1537679"/>
    <lineage>
        <taxon>Bacteria</taxon>
        <taxon>Pseudomonadati</taxon>
        <taxon>Pseudomonadota</taxon>
        <taxon>Gammaproteobacteria</taxon>
        <taxon>Alteromonadales</taxon>
        <taxon>Alteromonadaceae</taxon>
    </lineage>
</organism>
<protein>
    <submittedName>
        <fullName evidence="6">NAD-dependent succinate-semialdehyde dehydrogenase</fullName>
        <ecNumber evidence="6">1.2.1.-</ecNumber>
    </submittedName>
</protein>
<dbReference type="InterPro" id="IPR016162">
    <property type="entry name" value="Ald_DH_N"/>
</dbReference>
<dbReference type="Pfam" id="PF00171">
    <property type="entry name" value="Aldedh"/>
    <property type="match status" value="1"/>
</dbReference>
<dbReference type="InterPro" id="IPR016160">
    <property type="entry name" value="Ald_DH_CS_CYS"/>
</dbReference>
<evidence type="ECO:0000256" key="1">
    <source>
        <dbReference type="ARBA" id="ARBA00009986"/>
    </source>
</evidence>
<evidence type="ECO:0000259" key="5">
    <source>
        <dbReference type="Pfam" id="PF00171"/>
    </source>
</evidence>
<gene>
    <name evidence="6" type="ORF">ACFP85_02545</name>
</gene>
<dbReference type="Gene3D" id="3.40.605.10">
    <property type="entry name" value="Aldehyde Dehydrogenase, Chain A, domain 1"/>
    <property type="match status" value="1"/>
</dbReference>
<dbReference type="Proteomes" id="UP001596364">
    <property type="component" value="Unassembled WGS sequence"/>
</dbReference>
<keyword evidence="2 4" id="KW-0560">Oxidoreductase</keyword>
<evidence type="ECO:0000256" key="2">
    <source>
        <dbReference type="ARBA" id="ARBA00023002"/>
    </source>
</evidence>
<dbReference type="SUPFAM" id="SSF53720">
    <property type="entry name" value="ALDH-like"/>
    <property type="match status" value="1"/>
</dbReference>
<reference evidence="7" key="1">
    <citation type="journal article" date="2019" name="Int. J. Syst. Evol. Microbiol.">
        <title>The Global Catalogue of Microorganisms (GCM) 10K type strain sequencing project: providing services to taxonomists for standard genome sequencing and annotation.</title>
        <authorList>
            <consortium name="The Broad Institute Genomics Platform"/>
            <consortium name="The Broad Institute Genome Sequencing Center for Infectious Disease"/>
            <person name="Wu L."/>
            <person name="Ma J."/>
        </authorList>
    </citation>
    <scope>NUCLEOTIDE SEQUENCE [LARGE SCALE GENOMIC DNA]</scope>
    <source>
        <strain evidence="7">CGMCC 1.16031</strain>
    </source>
</reference>
<dbReference type="InterPro" id="IPR016161">
    <property type="entry name" value="Ald_DH/histidinol_DH"/>
</dbReference>
<dbReference type="RefSeq" id="WP_131259133.1">
    <property type="nucleotide sequence ID" value="NZ_JBHSUS010000001.1"/>
</dbReference>
<dbReference type="InterPro" id="IPR050740">
    <property type="entry name" value="Aldehyde_DH_Superfamily"/>
</dbReference>
<dbReference type="PANTHER" id="PTHR43353">
    <property type="entry name" value="SUCCINATE-SEMIALDEHYDE DEHYDROGENASE, MITOCHONDRIAL"/>
    <property type="match status" value="1"/>
</dbReference>
<evidence type="ECO:0000313" key="7">
    <source>
        <dbReference type="Proteomes" id="UP001596364"/>
    </source>
</evidence>
<dbReference type="InterPro" id="IPR029510">
    <property type="entry name" value="Ald_DH_CS_GLU"/>
</dbReference>
<comment type="similarity">
    <text evidence="1 4">Belongs to the aldehyde dehydrogenase family.</text>
</comment>
<keyword evidence="7" id="KW-1185">Reference proteome</keyword>
<dbReference type="EC" id="1.2.1.-" evidence="6"/>
<name>A0ABW1XHP1_9ALTE</name>